<accession>A0ABU7AA25</accession>
<feature type="region of interest" description="Disordered" evidence="1">
    <location>
        <begin position="75"/>
        <end position="113"/>
    </location>
</feature>
<feature type="region of interest" description="Disordered" evidence="1">
    <location>
        <begin position="1"/>
        <end position="21"/>
    </location>
</feature>
<proteinExistence type="predicted"/>
<dbReference type="EMBL" id="JAHUTI010010069">
    <property type="protein sequence ID" value="MED6234967.1"/>
    <property type="molecule type" value="Genomic_DNA"/>
</dbReference>
<reference evidence="2 3" key="1">
    <citation type="submission" date="2021-07" db="EMBL/GenBank/DDBJ databases">
        <authorList>
            <person name="Palmer J.M."/>
        </authorList>
    </citation>
    <scope>NUCLEOTIDE SEQUENCE [LARGE SCALE GENOMIC DNA]</scope>
    <source>
        <strain evidence="2 3">AT_MEX2019</strain>
        <tissue evidence="2">Muscle</tissue>
    </source>
</reference>
<sequence>MSLDCGRKWSTQREPTHTLGEYANSMQKDLRLGFEPRTFLPQGNSVTNCATEQRTNVNRGSLWLSRTRSSIPVLDQPTADGFFSDGPAHQTNNTLRSAEQQTSWGENPSEEQM</sequence>
<evidence type="ECO:0000256" key="1">
    <source>
        <dbReference type="SAM" id="MobiDB-lite"/>
    </source>
</evidence>
<dbReference type="Proteomes" id="UP001345963">
    <property type="component" value="Unassembled WGS sequence"/>
</dbReference>
<name>A0ABU7AA25_9TELE</name>
<keyword evidence="3" id="KW-1185">Reference proteome</keyword>
<protein>
    <submittedName>
        <fullName evidence="2">Uncharacterized protein</fullName>
    </submittedName>
</protein>
<comment type="caution">
    <text evidence="2">The sequence shown here is derived from an EMBL/GenBank/DDBJ whole genome shotgun (WGS) entry which is preliminary data.</text>
</comment>
<organism evidence="2 3">
    <name type="scientific">Ataeniobius toweri</name>
    <dbReference type="NCBI Taxonomy" id="208326"/>
    <lineage>
        <taxon>Eukaryota</taxon>
        <taxon>Metazoa</taxon>
        <taxon>Chordata</taxon>
        <taxon>Craniata</taxon>
        <taxon>Vertebrata</taxon>
        <taxon>Euteleostomi</taxon>
        <taxon>Actinopterygii</taxon>
        <taxon>Neopterygii</taxon>
        <taxon>Teleostei</taxon>
        <taxon>Neoteleostei</taxon>
        <taxon>Acanthomorphata</taxon>
        <taxon>Ovalentaria</taxon>
        <taxon>Atherinomorphae</taxon>
        <taxon>Cyprinodontiformes</taxon>
        <taxon>Goodeidae</taxon>
        <taxon>Ataeniobius</taxon>
    </lineage>
</organism>
<evidence type="ECO:0000313" key="3">
    <source>
        <dbReference type="Proteomes" id="UP001345963"/>
    </source>
</evidence>
<feature type="compositionally biased region" description="Polar residues" evidence="1">
    <location>
        <begin position="89"/>
        <end position="107"/>
    </location>
</feature>
<gene>
    <name evidence="2" type="ORF">ATANTOWER_010528</name>
</gene>
<evidence type="ECO:0000313" key="2">
    <source>
        <dbReference type="EMBL" id="MED6234967.1"/>
    </source>
</evidence>